<feature type="coiled-coil region" evidence="1">
    <location>
        <begin position="289"/>
        <end position="344"/>
    </location>
</feature>
<keyword evidence="1" id="KW-0175">Coiled coil</keyword>
<protein>
    <submittedName>
        <fullName evidence="2">Uncharacterized protein</fullName>
    </submittedName>
</protein>
<gene>
    <name evidence="2" type="ORF">BU26DRAFT_567767</name>
</gene>
<accession>A0A6A6I9S9</accession>
<evidence type="ECO:0000256" key="1">
    <source>
        <dbReference type="SAM" id="Coils"/>
    </source>
</evidence>
<evidence type="ECO:0000313" key="2">
    <source>
        <dbReference type="EMBL" id="KAF2246280.1"/>
    </source>
</evidence>
<feature type="coiled-coil region" evidence="1">
    <location>
        <begin position="222"/>
        <end position="252"/>
    </location>
</feature>
<dbReference type="Gene3D" id="1.20.5.190">
    <property type="match status" value="1"/>
</dbReference>
<dbReference type="GeneID" id="54587020"/>
<dbReference type="RefSeq" id="XP_033681284.1">
    <property type="nucleotide sequence ID" value="XM_033833690.1"/>
</dbReference>
<evidence type="ECO:0000313" key="3">
    <source>
        <dbReference type="Proteomes" id="UP000800094"/>
    </source>
</evidence>
<dbReference type="AlphaFoldDB" id="A0A6A6I9S9"/>
<name>A0A6A6I9S9_9PLEO</name>
<organism evidence="2 3">
    <name type="scientific">Trematosphaeria pertusa</name>
    <dbReference type="NCBI Taxonomy" id="390896"/>
    <lineage>
        <taxon>Eukaryota</taxon>
        <taxon>Fungi</taxon>
        <taxon>Dikarya</taxon>
        <taxon>Ascomycota</taxon>
        <taxon>Pezizomycotina</taxon>
        <taxon>Dothideomycetes</taxon>
        <taxon>Pleosporomycetidae</taxon>
        <taxon>Pleosporales</taxon>
        <taxon>Massarineae</taxon>
        <taxon>Trematosphaeriaceae</taxon>
        <taxon>Trematosphaeria</taxon>
    </lineage>
</organism>
<dbReference type="Proteomes" id="UP000800094">
    <property type="component" value="Unassembled WGS sequence"/>
</dbReference>
<sequence length="345" mass="38164">MSNPQNLISLAEQLANAGRELQELGGKFLTIASTLEQEAANIAEERAKAARLAARAHADVDVNVHVGVRTGGIRTRHPCCGACISEGKEGPGNTTVVVNKAGSAVGSKVGSAVGSKWGAPGGDIAIVFKQEQRVSELSPPYTRGGAFSSIPQHLLSAKRKQRERQKHSQIHKLTQYEYPDYQATTTRDKAMEQHEKVIKQQEAAAKMRAAAAKQEEAAAKMRATAAKQRAAAEKQRQAAAKQREQAMKIRDEAMKTAERVETGPSGTTQRRPGVIVQVHQGLGQLQRGMEQFGREMPQFHREMQQLEREMSQLAREMQQFEREMSQLAREMQELDQEFARYNRGL</sequence>
<keyword evidence="3" id="KW-1185">Reference proteome</keyword>
<proteinExistence type="predicted"/>
<reference evidence="2" key="1">
    <citation type="journal article" date="2020" name="Stud. Mycol.">
        <title>101 Dothideomycetes genomes: a test case for predicting lifestyles and emergence of pathogens.</title>
        <authorList>
            <person name="Haridas S."/>
            <person name="Albert R."/>
            <person name="Binder M."/>
            <person name="Bloem J."/>
            <person name="Labutti K."/>
            <person name="Salamov A."/>
            <person name="Andreopoulos B."/>
            <person name="Baker S."/>
            <person name="Barry K."/>
            <person name="Bills G."/>
            <person name="Bluhm B."/>
            <person name="Cannon C."/>
            <person name="Castanera R."/>
            <person name="Culley D."/>
            <person name="Daum C."/>
            <person name="Ezra D."/>
            <person name="Gonzalez J."/>
            <person name="Henrissat B."/>
            <person name="Kuo A."/>
            <person name="Liang C."/>
            <person name="Lipzen A."/>
            <person name="Lutzoni F."/>
            <person name="Magnuson J."/>
            <person name="Mondo S."/>
            <person name="Nolan M."/>
            <person name="Ohm R."/>
            <person name="Pangilinan J."/>
            <person name="Park H.-J."/>
            <person name="Ramirez L."/>
            <person name="Alfaro M."/>
            <person name="Sun H."/>
            <person name="Tritt A."/>
            <person name="Yoshinaga Y."/>
            <person name="Zwiers L.-H."/>
            <person name="Turgeon B."/>
            <person name="Goodwin S."/>
            <person name="Spatafora J."/>
            <person name="Crous P."/>
            <person name="Grigoriev I."/>
        </authorList>
    </citation>
    <scope>NUCLEOTIDE SEQUENCE</scope>
    <source>
        <strain evidence="2">CBS 122368</strain>
    </source>
</reference>
<dbReference type="EMBL" id="ML987199">
    <property type="protein sequence ID" value="KAF2246280.1"/>
    <property type="molecule type" value="Genomic_DNA"/>
</dbReference>